<dbReference type="Proteomes" id="UP000625682">
    <property type="component" value="Unassembled WGS sequence"/>
</dbReference>
<protein>
    <recommendedName>
        <fullName evidence="5">HTH gntR-type domain-containing protein</fullName>
    </recommendedName>
</protein>
<dbReference type="PANTHER" id="PTHR43537">
    <property type="entry name" value="TRANSCRIPTIONAL REGULATOR, GNTR FAMILY"/>
    <property type="match status" value="1"/>
</dbReference>
<dbReference type="InterPro" id="IPR008920">
    <property type="entry name" value="TF_FadR/GntR_C"/>
</dbReference>
<organism evidence="6 7">
    <name type="scientific">Streptomyces lacrimifluminis</name>
    <dbReference type="NCBI Taxonomy" id="1500077"/>
    <lineage>
        <taxon>Bacteria</taxon>
        <taxon>Bacillati</taxon>
        <taxon>Actinomycetota</taxon>
        <taxon>Actinomycetes</taxon>
        <taxon>Kitasatosporales</taxon>
        <taxon>Streptomycetaceae</taxon>
        <taxon>Streptomyces</taxon>
    </lineage>
</organism>
<sequence length="301" mass="32267">MPASSGNGAVTRSTLRQQIASALRDEVLAGRLQPGQEFTVKEIAEQYGVSATPVREALVDLSAQGLLEADQHRGFRVHEYSPADFRGMIEARGLVTDGMFHGLAKGLATGAAGGAAGGRVSGFAVDSPGPRGFFVRVGDPRAAAALAGVRRRGEEARRAATAGELNILIGYDLRFWRELGALFGNEYLTDFLHRLRVQCWVCAVQHLRRVGDLRGHLWSGYTEVIDALTLRDLAEAHRMVDDYDLHSLALIEGLTDTRSAGPVLASDGGEDKEQKKEQEQGKEHGKDDGVTEPGGNGGPLG</sequence>
<dbReference type="SMART" id="SM00345">
    <property type="entry name" value="HTH_GNTR"/>
    <property type="match status" value="1"/>
</dbReference>
<proteinExistence type="predicted"/>
<keyword evidence="1" id="KW-0805">Transcription regulation</keyword>
<evidence type="ECO:0000256" key="2">
    <source>
        <dbReference type="ARBA" id="ARBA00023125"/>
    </source>
</evidence>
<accession>A0A917NX40</accession>
<comment type="caution">
    <text evidence="6">The sequence shown here is derived from an EMBL/GenBank/DDBJ whole genome shotgun (WGS) entry which is preliminary data.</text>
</comment>
<feature type="compositionally biased region" description="Gly residues" evidence="4">
    <location>
        <begin position="292"/>
        <end position="301"/>
    </location>
</feature>
<dbReference type="Pfam" id="PF00392">
    <property type="entry name" value="GntR"/>
    <property type="match status" value="1"/>
</dbReference>
<reference evidence="6" key="2">
    <citation type="submission" date="2020-09" db="EMBL/GenBank/DDBJ databases">
        <authorList>
            <person name="Sun Q."/>
            <person name="Zhou Y."/>
        </authorList>
    </citation>
    <scope>NUCLEOTIDE SEQUENCE</scope>
    <source>
        <strain evidence="6">CGMCC 4.7272</strain>
    </source>
</reference>
<keyword evidence="2" id="KW-0238">DNA-binding</keyword>
<dbReference type="SUPFAM" id="SSF46785">
    <property type="entry name" value="Winged helix' DNA-binding domain"/>
    <property type="match status" value="1"/>
</dbReference>
<evidence type="ECO:0000256" key="1">
    <source>
        <dbReference type="ARBA" id="ARBA00023015"/>
    </source>
</evidence>
<evidence type="ECO:0000256" key="4">
    <source>
        <dbReference type="SAM" id="MobiDB-lite"/>
    </source>
</evidence>
<reference evidence="6" key="1">
    <citation type="journal article" date="2014" name="Int. J. Syst. Evol. Microbiol.">
        <title>Complete genome sequence of Corynebacterium casei LMG S-19264T (=DSM 44701T), isolated from a smear-ripened cheese.</title>
        <authorList>
            <consortium name="US DOE Joint Genome Institute (JGI-PGF)"/>
            <person name="Walter F."/>
            <person name="Albersmeier A."/>
            <person name="Kalinowski J."/>
            <person name="Ruckert C."/>
        </authorList>
    </citation>
    <scope>NUCLEOTIDE SEQUENCE</scope>
    <source>
        <strain evidence="6">CGMCC 4.7272</strain>
    </source>
</reference>
<feature type="region of interest" description="Disordered" evidence="4">
    <location>
        <begin position="259"/>
        <end position="301"/>
    </location>
</feature>
<dbReference type="Gene3D" id="1.10.10.10">
    <property type="entry name" value="Winged helix-like DNA-binding domain superfamily/Winged helix DNA-binding domain"/>
    <property type="match status" value="1"/>
</dbReference>
<dbReference type="Pfam" id="PF07729">
    <property type="entry name" value="FCD"/>
    <property type="match status" value="1"/>
</dbReference>
<dbReference type="RefSeq" id="WP_189148075.1">
    <property type="nucleotide sequence ID" value="NZ_BAABER010000020.1"/>
</dbReference>
<feature type="domain" description="HTH gntR-type" evidence="5">
    <location>
        <begin position="13"/>
        <end position="80"/>
    </location>
</feature>
<dbReference type="SUPFAM" id="SSF48008">
    <property type="entry name" value="GntR ligand-binding domain-like"/>
    <property type="match status" value="1"/>
</dbReference>
<dbReference type="CDD" id="cd07377">
    <property type="entry name" value="WHTH_GntR"/>
    <property type="match status" value="1"/>
</dbReference>
<keyword evidence="7" id="KW-1185">Reference proteome</keyword>
<name>A0A917NX40_9ACTN</name>
<dbReference type="Gene3D" id="1.20.120.530">
    <property type="entry name" value="GntR ligand-binding domain-like"/>
    <property type="match status" value="1"/>
</dbReference>
<evidence type="ECO:0000313" key="7">
    <source>
        <dbReference type="Proteomes" id="UP000625682"/>
    </source>
</evidence>
<dbReference type="InterPro" id="IPR011711">
    <property type="entry name" value="GntR_C"/>
</dbReference>
<dbReference type="InterPro" id="IPR000524">
    <property type="entry name" value="Tscrpt_reg_HTH_GntR"/>
</dbReference>
<dbReference type="GO" id="GO:0003700">
    <property type="term" value="F:DNA-binding transcription factor activity"/>
    <property type="evidence" value="ECO:0007669"/>
    <property type="project" value="InterPro"/>
</dbReference>
<evidence type="ECO:0000259" key="5">
    <source>
        <dbReference type="PROSITE" id="PS50949"/>
    </source>
</evidence>
<dbReference type="AlphaFoldDB" id="A0A917NX40"/>
<dbReference type="GO" id="GO:0003677">
    <property type="term" value="F:DNA binding"/>
    <property type="evidence" value="ECO:0007669"/>
    <property type="project" value="UniProtKB-KW"/>
</dbReference>
<dbReference type="InterPro" id="IPR036390">
    <property type="entry name" value="WH_DNA-bd_sf"/>
</dbReference>
<dbReference type="InterPro" id="IPR036388">
    <property type="entry name" value="WH-like_DNA-bd_sf"/>
</dbReference>
<keyword evidence="3" id="KW-0804">Transcription</keyword>
<evidence type="ECO:0000313" key="6">
    <source>
        <dbReference type="EMBL" id="GGJ33569.1"/>
    </source>
</evidence>
<gene>
    <name evidence="6" type="ORF">GCM10012282_32820</name>
</gene>
<feature type="compositionally biased region" description="Basic and acidic residues" evidence="4">
    <location>
        <begin position="269"/>
        <end position="289"/>
    </location>
</feature>
<dbReference type="PROSITE" id="PS50949">
    <property type="entry name" value="HTH_GNTR"/>
    <property type="match status" value="1"/>
</dbReference>
<dbReference type="EMBL" id="BMMU01000009">
    <property type="protein sequence ID" value="GGJ33569.1"/>
    <property type="molecule type" value="Genomic_DNA"/>
</dbReference>
<dbReference type="PANTHER" id="PTHR43537:SF45">
    <property type="entry name" value="GNTR FAMILY REGULATORY PROTEIN"/>
    <property type="match status" value="1"/>
</dbReference>
<evidence type="ECO:0000256" key="3">
    <source>
        <dbReference type="ARBA" id="ARBA00023163"/>
    </source>
</evidence>